<sequence>MTRIKYSGRITPNCPYHGSLLLTQGRIVAPTTIMPPNAEWGPVAQYGPTVFGRSTAYDPARNCDGNFMSYKNQPNNNCYAYGTNIASNSFPQPGRASAGSTPWSTAMTADIVTRNAELDGLVALPHQTLDDLFDDPKYRQGVDGHFVALVFSPPESGFLGDPQAQWGGDYHWVRADLVDYERRVIHWSQKDGGDQVTNFDFAGQPITDPTHACWTVNLGPVSGLDASRPDDLHDVIVTYEFHTFMWVPAHGVTIL</sequence>
<keyword evidence="2" id="KW-1185">Reference proteome</keyword>
<protein>
    <submittedName>
        <fullName evidence="1">Uncharacterized protein</fullName>
    </submittedName>
</protein>
<organism evidence="1 2">
    <name type="scientific">Vibrio neptunius</name>
    <dbReference type="NCBI Taxonomy" id="170651"/>
    <lineage>
        <taxon>Bacteria</taxon>
        <taxon>Pseudomonadati</taxon>
        <taxon>Pseudomonadota</taxon>
        <taxon>Gammaproteobacteria</taxon>
        <taxon>Vibrionales</taxon>
        <taxon>Vibrionaceae</taxon>
        <taxon>Vibrio</taxon>
    </lineage>
</organism>
<accession>A0ABS3A4M0</accession>
<dbReference type="EMBL" id="JAFHLB010000025">
    <property type="protein sequence ID" value="MBN3579437.1"/>
    <property type="molecule type" value="Genomic_DNA"/>
</dbReference>
<evidence type="ECO:0000313" key="2">
    <source>
        <dbReference type="Proteomes" id="UP000779070"/>
    </source>
</evidence>
<gene>
    <name evidence="1" type="ORF">JYA62_17380</name>
</gene>
<evidence type="ECO:0000313" key="1">
    <source>
        <dbReference type="EMBL" id="MBN3579437.1"/>
    </source>
</evidence>
<reference evidence="1 2" key="1">
    <citation type="submission" date="2021-02" db="EMBL/GenBank/DDBJ databases">
        <title>Draft Genome Sequences of 5 Vibrio neptunius Strains Isolated From of Bivalve Hatcheries.</title>
        <authorList>
            <person name="Galvis F."/>
            <person name="Barja J.L."/>
            <person name="Lemos M.L."/>
            <person name="Balado M."/>
        </authorList>
    </citation>
    <scope>NUCLEOTIDE SEQUENCE [LARGE SCALE GENOMIC DNA]</scope>
    <source>
        <strain evidence="1 2">PP-145.98</strain>
    </source>
</reference>
<comment type="caution">
    <text evidence="1">The sequence shown here is derived from an EMBL/GenBank/DDBJ whole genome shotgun (WGS) entry which is preliminary data.</text>
</comment>
<proteinExistence type="predicted"/>
<dbReference type="Proteomes" id="UP000779070">
    <property type="component" value="Unassembled WGS sequence"/>
</dbReference>
<dbReference type="RefSeq" id="WP_206371391.1">
    <property type="nucleotide sequence ID" value="NZ_CAWPTM010000098.1"/>
</dbReference>
<name>A0ABS3A4M0_9VIBR</name>